<dbReference type="InterPro" id="IPR019080">
    <property type="entry name" value="YqaJ_viral_recombinase"/>
</dbReference>
<dbReference type="InterPro" id="IPR051703">
    <property type="entry name" value="NF-kappa-B_Signaling_Reg"/>
</dbReference>
<comment type="caution">
    <text evidence="3">The sequence shown here is derived from an EMBL/GenBank/DDBJ whole genome shotgun (WGS) entry which is preliminary data.</text>
</comment>
<reference evidence="3 4" key="1">
    <citation type="journal article" date="2020" name="Cell">
        <title>Large-Scale Comparative Analyses of Tick Genomes Elucidate Their Genetic Diversity and Vector Capacities.</title>
        <authorList>
            <consortium name="Tick Genome and Microbiome Consortium (TIGMIC)"/>
            <person name="Jia N."/>
            <person name="Wang J."/>
            <person name="Shi W."/>
            <person name="Du L."/>
            <person name="Sun Y."/>
            <person name="Zhan W."/>
            <person name="Jiang J.F."/>
            <person name="Wang Q."/>
            <person name="Zhang B."/>
            <person name="Ji P."/>
            <person name="Bell-Sakyi L."/>
            <person name="Cui X.M."/>
            <person name="Yuan T.T."/>
            <person name="Jiang B.G."/>
            <person name="Yang W.F."/>
            <person name="Lam T.T."/>
            <person name="Chang Q.C."/>
            <person name="Ding S.J."/>
            <person name="Wang X.J."/>
            <person name="Zhu J.G."/>
            <person name="Ruan X.D."/>
            <person name="Zhao L."/>
            <person name="Wei J.T."/>
            <person name="Ye R.Z."/>
            <person name="Que T.C."/>
            <person name="Du C.H."/>
            <person name="Zhou Y.H."/>
            <person name="Cheng J.X."/>
            <person name="Dai P.F."/>
            <person name="Guo W.B."/>
            <person name="Han X.H."/>
            <person name="Huang E.J."/>
            <person name="Li L.F."/>
            <person name="Wei W."/>
            <person name="Gao Y.C."/>
            <person name="Liu J.Z."/>
            <person name="Shao H.Z."/>
            <person name="Wang X."/>
            <person name="Wang C.C."/>
            <person name="Yang T.C."/>
            <person name="Huo Q.B."/>
            <person name="Li W."/>
            <person name="Chen H.Y."/>
            <person name="Chen S.E."/>
            <person name="Zhou L.G."/>
            <person name="Ni X.B."/>
            <person name="Tian J.H."/>
            <person name="Sheng Y."/>
            <person name="Liu T."/>
            <person name="Pan Y.S."/>
            <person name="Xia L.Y."/>
            <person name="Li J."/>
            <person name="Zhao F."/>
            <person name="Cao W.C."/>
        </authorList>
    </citation>
    <scope>NUCLEOTIDE SEQUENCE [LARGE SCALE GENOMIC DNA]</scope>
    <source>
        <strain evidence="3">HaeL-2018</strain>
    </source>
</reference>
<dbReference type="EMBL" id="JABSTR010000006">
    <property type="protein sequence ID" value="KAH9372577.1"/>
    <property type="molecule type" value="Genomic_DNA"/>
</dbReference>
<dbReference type="AlphaFoldDB" id="A0A9J6GCN6"/>
<feature type="domain" description="YqaJ viral recombinase" evidence="2">
    <location>
        <begin position="165"/>
        <end position="323"/>
    </location>
</feature>
<dbReference type="OMA" id="FFCERIT"/>
<dbReference type="SUPFAM" id="SSF52980">
    <property type="entry name" value="Restriction endonuclease-like"/>
    <property type="match status" value="1"/>
</dbReference>
<dbReference type="PANTHER" id="PTHR46609">
    <property type="entry name" value="EXONUCLEASE, PHAGE-TYPE/RECB, C-TERMINAL DOMAIN-CONTAINING PROTEIN"/>
    <property type="match status" value="1"/>
</dbReference>
<feature type="region of interest" description="Disordered" evidence="1">
    <location>
        <begin position="49"/>
        <end position="72"/>
    </location>
</feature>
<dbReference type="InterPro" id="IPR011604">
    <property type="entry name" value="PDDEXK-like_dom_sf"/>
</dbReference>
<dbReference type="Pfam" id="PF09588">
    <property type="entry name" value="YqaJ"/>
    <property type="match status" value="1"/>
</dbReference>
<sequence length="340" mass="38143">MSYLFFLATYSALGYFILVPKIASQCVLFFSFLNYIEGGANKAAGPCAREAQHGKASHPVKRKRSEPPTPRTKFPDALDALHAHVPNAAIFTAFSRYADDRDNTADPGCAEGPLESLYELYDREWEAHSREEKDGTVASLMEKTLTHANIVDIEQRTRPQRECLEWYRQRCGRITGSVFAKVAKCKSAASAARLATNIAQPPLVQYQARGRKPAPIKHGLENEPIARQAYTEYQTQQHENFQCSELGLCISKKWQFIAASPDGLVECSCCGRGVLEIKCPYKHRNALVSDISDKTFCLDENLNLKDTHEYMYQVQAEMECADVDYCDCLLDAAGFFCHSN</sequence>
<organism evidence="3 4">
    <name type="scientific">Haemaphysalis longicornis</name>
    <name type="common">Bush tick</name>
    <dbReference type="NCBI Taxonomy" id="44386"/>
    <lineage>
        <taxon>Eukaryota</taxon>
        <taxon>Metazoa</taxon>
        <taxon>Ecdysozoa</taxon>
        <taxon>Arthropoda</taxon>
        <taxon>Chelicerata</taxon>
        <taxon>Arachnida</taxon>
        <taxon>Acari</taxon>
        <taxon>Parasitiformes</taxon>
        <taxon>Ixodida</taxon>
        <taxon>Ixodoidea</taxon>
        <taxon>Ixodidae</taxon>
        <taxon>Haemaphysalinae</taxon>
        <taxon>Haemaphysalis</taxon>
    </lineage>
</organism>
<dbReference type="GO" id="GO:0006281">
    <property type="term" value="P:DNA repair"/>
    <property type="evidence" value="ECO:0007669"/>
    <property type="project" value="UniProtKB-ARBA"/>
</dbReference>
<dbReference type="CDD" id="cd22343">
    <property type="entry name" value="PDDEXK_lambda_exonuclease-like"/>
    <property type="match status" value="1"/>
</dbReference>
<evidence type="ECO:0000313" key="4">
    <source>
        <dbReference type="Proteomes" id="UP000821853"/>
    </source>
</evidence>
<dbReference type="Proteomes" id="UP000821853">
    <property type="component" value="Chromosome 4"/>
</dbReference>
<dbReference type="InterPro" id="IPR011335">
    <property type="entry name" value="Restrct_endonuc-II-like"/>
</dbReference>
<name>A0A9J6GCN6_HAELO</name>
<keyword evidence="4" id="KW-1185">Reference proteome</keyword>
<gene>
    <name evidence="3" type="ORF">HPB48_016477</name>
</gene>
<dbReference type="VEuPathDB" id="VectorBase:HLOH_053589"/>
<dbReference type="Gene3D" id="3.90.320.10">
    <property type="match status" value="1"/>
</dbReference>
<evidence type="ECO:0000259" key="2">
    <source>
        <dbReference type="Pfam" id="PF09588"/>
    </source>
</evidence>
<evidence type="ECO:0000313" key="3">
    <source>
        <dbReference type="EMBL" id="KAH9372577.1"/>
    </source>
</evidence>
<accession>A0A9J6GCN6</accession>
<evidence type="ECO:0000256" key="1">
    <source>
        <dbReference type="SAM" id="MobiDB-lite"/>
    </source>
</evidence>
<dbReference type="PANTHER" id="PTHR46609:SF8">
    <property type="entry name" value="YQAJ VIRAL RECOMBINASE DOMAIN-CONTAINING PROTEIN"/>
    <property type="match status" value="1"/>
</dbReference>
<dbReference type="OrthoDB" id="6435142at2759"/>
<protein>
    <recommendedName>
        <fullName evidence="2">YqaJ viral recombinase domain-containing protein</fullName>
    </recommendedName>
</protein>
<feature type="compositionally biased region" description="Basic residues" evidence="1">
    <location>
        <begin position="55"/>
        <end position="64"/>
    </location>
</feature>
<proteinExistence type="predicted"/>